<dbReference type="EMBL" id="JAJTJA010000008">
    <property type="protein sequence ID" value="KAH8695502.1"/>
    <property type="molecule type" value="Genomic_DNA"/>
</dbReference>
<dbReference type="InterPro" id="IPR002347">
    <property type="entry name" value="SDR_fam"/>
</dbReference>
<dbReference type="Pfam" id="PF00106">
    <property type="entry name" value="adh_short"/>
    <property type="match status" value="1"/>
</dbReference>
<reference evidence="1" key="1">
    <citation type="submission" date="2021-12" db="EMBL/GenBank/DDBJ databases">
        <title>Convergent genome expansion in fungi linked to evolution of root-endophyte symbiosis.</title>
        <authorList>
            <consortium name="DOE Joint Genome Institute"/>
            <person name="Ke Y.-H."/>
            <person name="Bonito G."/>
            <person name="Liao H.-L."/>
            <person name="Looney B."/>
            <person name="Rojas-Flechas A."/>
            <person name="Nash J."/>
            <person name="Hameed K."/>
            <person name="Schadt C."/>
            <person name="Martin F."/>
            <person name="Crous P.W."/>
            <person name="Miettinen O."/>
            <person name="Magnuson J.K."/>
            <person name="Labbe J."/>
            <person name="Jacobson D."/>
            <person name="Doktycz M.J."/>
            <person name="Veneault-Fourrey C."/>
            <person name="Kuo A."/>
            <person name="Mondo S."/>
            <person name="Calhoun S."/>
            <person name="Riley R."/>
            <person name="Ohm R."/>
            <person name="LaButti K."/>
            <person name="Andreopoulos B."/>
            <person name="Pangilinan J."/>
            <person name="Nolan M."/>
            <person name="Tritt A."/>
            <person name="Clum A."/>
            <person name="Lipzen A."/>
            <person name="Daum C."/>
            <person name="Barry K."/>
            <person name="Grigoriev I.V."/>
            <person name="Vilgalys R."/>
        </authorList>
    </citation>
    <scope>NUCLEOTIDE SEQUENCE</scope>
    <source>
        <strain evidence="1">PMI_201</strain>
    </source>
</reference>
<evidence type="ECO:0000313" key="1">
    <source>
        <dbReference type="EMBL" id="KAH8695502.1"/>
    </source>
</evidence>
<dbReference type="Proteomes" id="UP001201262">
    <property type="component" value="Unassembled WGS sequence"/>
</dbReference>
<proteinExistence type="predicted"/>
<dbReference type="RefSeq" id="XP_046070644.1">
    <property type="nucleotide sequence ID" value="XM_046220682.1"/>
</dbReference>
<dbReference type="Gene3D" id="3.40.50.720">
    <property type="entry name" value="NAD(P)-binding Rossmann-like Domain"/>
    <property type="match status" value="1"/>
</dbReference>
<dbReference type="GO" id="GO:0030148">
    <property type="term" value="P:sphingolipid biosynthetic process"/>
    <property type="evidence" value="ECO:0007669"/>
    <property type="project" value="TreeGrafter"/>
</dbReference>
<accession>A0AAD4PZ82</accession>
<dbReference type="InterPro" id="IPR036291">
    <property type="entry name" value="NAD(P)-bd_dom_sf"/>
</dbReference>
<dbReference type="GO" id="GO:0047560">
    <property type="term" value="F:3-dehydrosphinganine reductase activity"/>
    <property type="evidence" value="ECO:0007669"/>
    <property type="project" value="TreeGrafter"/>
</dbReference>
<dbReference type="SUPFAM" id="SSF51735">
    <property type="entry name" value="NAD(P)-binding Rossmann-fold domains"/>
    <property type="match status" value="1"/>
</dbReference>
<dbReference type="AlphaFoldDB" id="A0AAD4PZ82"/>
<sequence>MKQENCFDVRGQSIAVAGGSRGLGRELALHLIDQGANVNIIARTQKPLDDTQKEMQARVKKSDQVASSTALDLTDAAKVENFVASLSDTSSTLFCVAGGTADEVGFFADISPNDIKSCLERNYLSAAFIAHAFLRRWLKQPPSENITRHIIFTASTAAFVGLPGYSAYCPTKAATRALADTLRQELLLYRSQQDIRVHCTFPGTIYTDAFFQEQLRKPHLLKELEGSDEDGGGLPAGRVAELILSGLKKGHYFITVDSDTALLLNNMRGPSPRDRPVWDWFLGFAASFMWPYYRQKFDRETFNYGKETLKTEM</sequence>
<gene>
    <name evidence="1" type="ORF">BGW36DRAFT_429380</name>
</gene>
<comment type="caution">
    <text evidence="1">The sequence shown here is derived from an EMBL/GenBank/DDBJ whole genome shotgun (WGS) entry which is preliminary data.</text>
</comment>
<name>A0AAD4PZ82_9EURO</name>
<dbReference type="PRINTS" id="PR00081">
    <property type="entry name" value="GDHRDH"/>
</dbReference>
<dbReference type="PANTHER" id="PTHR43550:SF3">
    <property type="entry name" value="3-KETODIHYDROSPHINGOSINE REDUCTASE"/>
    <property type="match status" value="1"/>
</dbReference>
<protein>
    <submittedName>
        <fullName evidence="1">Steroid dehydrogenase</fullName>
    </submittedName>
</protein>
<evidence type="ECO:0000313" key="2">
    <source>
        <dbReference type="Proteomes" id="UP001201262"/>
    </source>
</evidence>
<keyword evidence="2" id="KW-1185">Reference proteome</keyword>
<dbReference type="PANTHER" id="PTHR43550">
    <property type="entry name" value="3-KETODIHYDROSPHINGOSINE REDUCTASE"/>
    <property type="match status" value="1"/>
</dbReference>
<dbReference type="GO" id="GO:0006666">
    <property type="term" value="P:3-keto-sphinganine metabolic process"/>
    <property type="evidence" value="ECO:0007669"/>
    <property type="project" value="TreeGrafter"/>
</dbReference>
<dbReference type="GO" id="GO:0005789">
    <property type="term" value="C:endoplasmic reticulum membrane"/>
    <property type="evidence" value="ECO:0007669"/>
    <property type="project" value="TreeGrafter"/>
</dbReference>
<dbReference type="GeneID" id="70250969"/>
<organism evidence="1 2">
    <name type="scientific">Talaromyces proteolyticus</name>
    <dbReference type="NCBI Taxonomy" id="1131652"/>
    <lineage>
        <taxon>Eukaryota</taxon>
        <taxon>Fungi</taxon>
        <taxon>Dikarya</taxon>
        <taxon>Ascomycota</taxon>
        <taxon>Pezizomycotina</taxon>
        <taxon>Eurotiomycetes</taxon>
        <taxon>Eurotiomycetidae</taxon>
        <taxon>Eurotiales</taxon>
        <taxon>Trichocomaceae</taxon>
        <taxon>Talaromyces</taxon>
        <taxon>Talaromyces sect. Bacilispori</taxon>
    </lineage>
</organism>